<organism evidence="2 3">
    <name type="scientific">Dorcoceras hygrometricum</name>
    <dbReference type="NCBI Taxonomy" id="472368"/>
    <lineage>
        <taxon>Eukaryota</taxon>
        <taxon>Viridiplantae</taxon>
        <taxon>Streptophyta</taxon>
        <taxon>Embryophyta</taxon>
        <taxon>Tracheophyta</taxon>
        <taxon>Spermatophyta</taxon>
        <taxon>Magnoliopsida</taxon>
        <taxon>eudicotyledons</taxon>
        <taxon>Gunneridae</taxon>
        <taxon>Pentapetalae</taxon>
        <taxon>asterids</taxon>
        <taxon>lamiids</taxon>
        <taxon>Lamiales</taxon>
        <taxon>Gesneriaceae</taxon>
        <taxon>Didymocarpoideae</taxon>
        <taxon>Trichosporeae</taxon>
        <taxon>Loxocarpinae</taxon>
        <taxon>Dorcoceras</taxon>
    </lineage>
</organism>
<dbReference type="EMBL" id="KQ995735">
    <property type="protein sequence ID" value="KZV46009.1"/>
    <property type="molecule type" value="Genomic_DNA"/>
</dbReference>
<evidence type="ECO:0000313" key="2">
    <source>
        <dbReference type="EMBL" id="KZV46009.1"/>
    </source>
</evidence>
<protein>
    <submittedName>
        <fullName evidence="2">Uncharacterized protein</fullName>
    </submittedName>
</protein>
<accession>A0A2Z7CMR8</accession>
<feature type="region of interest" description="Disordered" evidence="1">
    <location>
        <begin position="80"/>
        <end position="104"/>
    </location>
</feature>
<dbReference type="AlphaFoldDB" id="A0A2Z7CMR8"/>
<reference evidence="2 3" key="1">
    <citation type="journal article" date="2015" name="Proc. Natl. Acad. Sci. U.S.A.">
        <title>The resurrection genome of Boea hygrometrica: A blueprint for survival of dehydration.</title>
        <authorList>
            <person name="Xiao L."/>
            <person name="Yang G."/>
            <person name="Zhang L."/>
            <person name="Yang X."/>
            <person name="Zhao S."/>
            <person name="Ji Z."/>
            <person name="Zhou Q."/>
            <person name="Hu M."/>
            <person name="Wang Y."/>
            <person name="Chen M."/>
            <person name="Xu Y."/>
            <person name="Jin H."/>
            <person name="Xiao X."/>
            <person name="Hu G."/>
            <person name="Bao F."/>
            <person name="Hu Y."/>
            <person name="Wan P."/>
            <person name="Li L."/>
            <person name="Deng X."/>
            <person name="Kuang T."/>
            <person name="Xiang C."/>
            <person name="Zhu J.K."/>
            <person name="Oliver M.J."/>
            <person name="He Y."/>
        </authorList>
    </citation>
    <scope>NUCLEOTIDE SEQUENCE [LARGE SCALE GENOMIC DNA]</scope>
    <source>
        <strain evidence="3">cv. XS01</strain>
    </source>
</reference>
<dbReference type="Proteomes" id="UP000250235">
    <property type="component" value="Unassembled WGS sequence"/>
</dbReference>
<feature type="compositionally biased region" description="Basic and acidic residues" evidence="1">
    <location>
        <begin position="93"/>
        <end position="104"/>
    </location>
</feature>
<gene>
    <name evidence="2" type="ORF">F511_16171</name>
</gene>
<sequence>MASAYYSNTVHIDFASVLAMENPGIVSVLNALMASGLEGFLGCPAVIYESELVDFFNNVSRQWFDLPYEDLIAKWDAEKEVTTPSDTDEEIEAERASEPVDRVQTEVSQPEYLVEKSADMEKSTADQSVDEFIDADEARPLEDIIRIKIPGVDEKACYLATLPQIPVDEKGKEILVEKYHVKGNPAKEHFSLICADIDLLVNLRAQVIDDVDQFFNSFSFKKLATMNLEGISAKGEQVLFWGETENIHVALARKKYILLKYREVLVRKFLDGWIINFVPGEGDSAVHLKVIDMLSARLSFVLDDLKQQAVAHGIRWDRPCCSILFDDRLPDQRTTPAYAIFEVSSQRQYDDTLPLMSEFFRLMKKRWADVCLEVVDFCASRRLLPVGSVDFCRGLPMVEQIFRAAPRQSPVFGLRISQFCTVLIEYSLFSSLLSTIDFSSLRSVVITDRGIDLHFGSDVHRLSVLLTDG</sequence>
<name>A0A2Z7CMR8_9LAMI</name>
<evidence type="ECO:0000313" key="3">
    <source>
        <dbReference type="Proteomes" id="UP000250235"/>
    </source>
</evidence>
<keyword evidence="3" id="KW-1185">Reference proteome</keyword>
<evidence type="ECO:0000256" key="1">
    <source>
        <dbReference type="SAM" id="MobiDB-lite"/>
    </source>
</evidence>
<proteinExistence type="predicted"/>